<protein>
    <submittedName>
        <fullName evidence="2">Uncharacterized protein</fullName>
    </submittedName>
</protein>
<keyword evidence="3" id="KW-1185">Reference proteome</keyword>
<dbReference type="RefSeq" id="WP_290273905.1">
    <property type="nucleotide sequence ID" value="NZ_JAUFQP010000013.1"/>
</dbReference>
<reference evidence="2 3" key="1">
    <citation type="submission" date="2024-09" db="EMBL/GenBank/DDBJ databases">
        <authorList>
            <person name="Sun Q."/>
            <person name="Mori K."/>
        </authorList>
    </citation>
    <scope>NUCLEOTIDE SEQUENCE [LARGE SCALE GENOMIC DNA]</scope>
    <source>
        <strain evidence="2 3">CECT 8300</strain>
    </source>
</reference>
<sequence length="125" mass="13496">MMTINFNVGDGNASSNTEALQGLAVNLPTPETIETSISKQINDNAPSPDFENHENASENMFDTEAPAPEDFETEHSMADHAAPNPTDISANHVEATLTDAPEPMEIEAESPPKKTTRSRKSSTKK</sequence>
<accession>A0ABV5GY18</accession>
<feature type="region of interest" description="Disordered" evidence="1">
    <location>
        <begin position="40"/>
        <end position="125"/>
    </location>
</feature>
<comment type="caution">
    <text evidence="2">The sequence shown here is derived from an EMBL/GenBank/DDBJ whole genome shotgun (WGS) entry which is preliminary data.</text>
</comment>
<evidence type="ECO:0000256" key="1">
    <source>
        <dbReference type="SAM" id="MobiDB-lite"/>
    </source>
</evidence>
<evidence type="ECO:0000313" key="3">
    <source>
        <dbReference type="Proteomes" id="UP001589590"/>
    </source>
</evidence>
<organism evidence="2 3">
    <name type="scientific">Algibacter miyuki</name>
    <dbReference type="NCBI Taxonomy" id="1306933"/>
    <lineage>
        <taxon>Bacteria</taxon>
        <taxon>Pseudomonadati</taxon>
        <taxon>Bacteroidota</taxon>
        <taxon>Flavobacteriia</taxon>
        <taxon>Flavobacteriales</taxon>
        <taxon>Flavobacteriaceae</taxon>
        <taxon>Algibacter</taxon>
    </lineage>
</organism>
<name>A0ABV5GY18_9FLAO</name>
<dbReference type="EMBL" id="JBHMFA010000005">
    <property type="protein sequence ID" value="MFB9104539.1"/>
    <property type="molecule type" value="Genomic_DNA"/>
</dbReference>
<gene>
    <name evidence="2" type="ORF">ACFFU1_06505</name>
</gene>
<proteinExistence type="predicted"/>
<evidence type="ECO:0000313" key="2">
    <source>
        <dbReference type="EMBL" id="MFB9104539.1"/>
    </source>
</evidence>
<feature type="compositionally biased region" description="Basic residues" evidence="1">
    <location>
        <begin position="114"/>
        <end position="125"/>
    </location>
</feature>
<dbReference type="Proteomes" id="UP001589590">
    <property type="component" value="Unassembled WGS sequence"/>
</dbReference>